<dbReference type="CDD" id="cd07812">
    <property type="entry name" value="SRPBCC"/>
    <property type="match status" value="1"/>
</dbReference>
<dbReference type="Gene3D" id="3.30.530.20">
    <property type="match status" value="1"/>
</dbReference>
<evidence type="ECO:0000313" key="2">
    <source>
        <dbReference type="Proteomes" id="UP000238392"/>
    </source>
</evidence>
<dbReference type="Proteomes" id="UP000238392">
    <property type="component" value="Unassembled WGS sequence"/>
</dbReference>
<sequence>MKFSTREDIDLPIEEVFAHVSDLEQFERAALRRGIIVRRSDETAPIAPGTTWTIDFKMRGKERQMTATLLAITAPDSFSFAGRAGGIEHTLLIDLTALSRKRTRLSMDLELKPRTLSARLMIQSFKLAKANLTKRFKKRAYEYAREIEKSASRVA</sequence>
<comment type="caution">
    <text evidence="1">The sequence shown here is derived from an EMBL/GenBank/DDBJ whole genome shotgun (WGS) entry which is preliminary data.</text>
</comment>
<evidence type="ECO:0000313" key="1">
    <source>
        <dbReference type="EMBL" id="PRY87837.1"/>
    </source>
</evidence>
<keyword evidence="2" id="KW-1185">Reference proteome</keyword>
<dbReference type="InterPro" id="IPR023393">
    <property type="entry name" value="START-like_dom_sf"/>
</dbReference>
<dbReference type="InterPro" id="IPR019587">
    <property type="entry name" value="Polyketide_cyclase/dehydratase"/>
</dbReference>
<protein>
    <submittedName>
        <fullName evidence="1">Polyketide cyclase/dehydrase/lipid transport protein</fullName>
    </submittedName>
</protein>
<dbReference type="AlphaFoldDB" id="A0A2T0WMB4"/>
<accession>A0A2T0WMB4</accession>
<dbReference type="OrthoDB" id="7860307at2"/>
<reference evidence="1 2" key="1">
    <citation type="submission" date="2018-03" db="EMBL/GenBank/DDBJ databases">
        <title>Genomic Encyclopedia of Archaeal and Bacterial Type Strains, Phase II (KMG-II): from individual species to whole genera.</title>
        <authorList>
            <person name="Goeker M."/>
        </authorList>
    </citation>
    <scope>NUCLEOTIDE SEQUENCE [LARGE SCALE GENOMIC DNA]</scope>
    <source>
        <strain evidence="1 2">DSM 100212</strain>
    </source>
</reference>
<dbReference type="RefSeq" id="WP_106265759.1">
    <property type="nucleotide sequence ID" value="NZ_PVTQ01000009.1"/>
</dbReference>
<dbReference type="SUPFAM" id="SSF55961">
    <property type="entry name" value="Bet v1-like"/>
    <property type="match status" value="1"/>
</dbReference>
<gene>
    <name evidence="1" type="ORF">CLV74_109159</name>
</gene>
<proteinExistence type="predicted"/>
<name>A0A2T0WMB4_9RHOB</name>
<organism evidence="1 2">
    <name type="scientific">Donghicola tyrosinivorans</name>
    <dbReference type="NCBI Taxonomy" id="1652492"/>
    <lineage>
        <taxon>Bacteria</taxon>
        <taxon>Pseudomonadati</taxon>
        <taxon>Pseudomonadota</taxon>
        <taxon>Alphaproteobacteria</taxon>
        <taxon>Rhodobacterales</taxon>
        <taxon>Roseobacteraceae</taxon>
        <taxon>Donghicola</taxon>
    </lineage>
</organism>
<dbReference type="Pfam" id="PF10604">
    <property type="entry name" value="Polyketide_cyc2"/>
    <property type="match status" value="1"/>
</dbReference>
<dbReference type="EMBL" id="PVTQ01000009">
    <property type="protein sequence ID" value="PRY87837.1"/>
    <property type="molecule type" value="Genomic_DNA"/>
</dbReference>